<comment type="caution">
    <text evidence="1">The sequence shown here is derived from an EMBL/GenBank/DDBJ whole genome shotgun (WGS) entry which is preliminary data.</text>
</comment>
<name>A0A2A9D1E5_9MICO</name>
<dbReference type="Proteomes" id="UP000224915">
    <property type="component" value="Unassembled WGS sequence"/>
</dbReference>
<dbReference type="AlphaFoldDB" id="A0A2A9D1E5"/>
<dbReference type="GO" id="GO:0016810">
    <property type="term" value="F:hydrolase activity, acting on carbon-nitrogen (but not peptide) bonds"/>
    <property type="evidence" value="ECO:0007669"/>
    <property type="project" value="InterPro"/>
</dbReference>
<organism evidence="1 2">
    <name type="scientific">Serinibacter salmoneus</name>
    <dbReference type="NCBI Taxonomy" id="556530"/>
    <lineage>
        <taxon>Bacteria</taxon>
        <taxon>Bacillati</taxon>
        <taxon>Actinomycetota</taxon>
        <taxon>Actinomycetes</taxon>
        <taxon>Micrococcales</taxon>
        <taxon>Beutenbergiaceae</taxon>
        <taxon>Serinibacter</taxon>
    </lineage>
</organism>
<evidence type="ECO:0008006" key="3">
    <source>
        <dbReference type="Google" id="ProtNLM"/>
    </source>
</evidence>
<gene>
    <name evidence="1" type="ORF">ATL40_1238</name>
</gene>
<reference evidence="1 2" key="1">
    <citation type="submission" date="2017-10" db="EMBL/GenBank/DDBJ databases">
        <title>Sequencing the genomes of 1000 actinobacteria strains.</title>
        <authorList>
            <person name="Klenk H.-P."/>
        </authorList>
    </citation>
    <scope>NUCLEOTIDE SEQUENCE [LARGE SCALE GENOMIC DNA]</scope>
    <source>
        <strain evidence="1 2">DSM 21801</strain>
    </source>
</reference>
<proteinExistence type="predicted"/>
<protein>
    <recommendedName>
        <fullName evidence="3">Amidohydrolase family protein</fullName>
    </recommendedName>
</protein>
<dbReference type="SUPFAM" id="SSF51338">
    <property type="entry name" value="Composite domain of metallo-dependent hydrolases"/>
    <property type="match status" value="1"/>
</dbReference>
<keyword evidence="2" id="KW-1185">Reference proteome</keyword>
<dbReference type="InterPro" id="IPR011059">
    <property type="entry name" value="Metal-dep_hydrolase_composite"/>
</dbReference>
<dbReference type="EMBL" id="PDJD01000001">
    <property type="protein sequence ID" value="PFG19670.1"/>
    <property type="molecule type" value="Genomic_DNA"/>
</dbReference>
<evidence type="ECO:0000313" key="1">
    <source>
        <dbReference type="EMBL" id="PFG19670.1"/>
    </source>
</evidence>
<sequence>MKGATPMQAVLYRGGTVYSERDLFATALLTAGETIAWLGDEEAARPREREAQHVVELGGDLLAPAFVDPIGDPGFPLAPSGRHADAAALRAPQSWPAGAVALVDPVRLLTEGADDLDLGAVSGSGVPLALGSADPSVTPWRTVAAALRLGLSARAAFRAHTRGGWRASTAPDAMIRGVLAPGSPASLTRWRSTELGIQVADAARSSWSVDARAGMVPLPVLPAWDAPVDAGWPEGVPLDAAGPSSI</sequence>
<evidence type="ECO:0000313" key="2">
    <source>
        <dbReference type="Proteomes" id="UP000224915"/>
    </source>
</evidence>
<accession>A0A2A9D1E5</accession>
<dbReference type="RefSeq" id="WP_098468756.1">
    <property type="nucleotide sequence ID" value="NZ_PDJD01000001.1"/>
</dbReference>
<dbReference type="OrthoDB" id="3238066at2"/>